<reference evidence="2 3" key="1">
    <citation type="submission" date="2019-03" db="EMBL/GenBank/DDBJ databases">
        <title>Genomic Encyclopedia of Type Strains, Phase IV (KMG-IV): sequencing the most valuable type-strain genomes for metagenomic binning, comparative biology and taxonomic classification.</title>
        <authorList>
            <person name="Goeker M."/>
        </authorList>
    </citation>
    <scope>NUCLEOTIDE SEQUENCE [LARGE SCALE GENOMIC DNA]</scope>
    <source>
        <strain evidence="2 3">DSM 100433</strain>
    </source>
</reference>
<dbReference type="PANTHER" id="PTHR30399:SF1">
    <property type="entry name" value="UTP PYROPHOSPHATASE"/>
    <property type="match status" value="1"/>
</dbReference>
<dbReference type="Pfam" id="PF01863">
    <property type="entry name" value="YgjP-like"/>
    <property type="match status" value="1"/>
</dbReference>
<organism evidence="2 3">
    <name type="scientific">Harryflintia acetispora</name>
    <dbReference type="NCBI Taxonomy" id="1849041"/>
    <lineage>
        <taxon>Bacteria</taxon>
        <taxon>Bacillati</taxon>
        <taxon>Bacillota</taxon>
        <taxon>Clostridia</taxon>
        <taxon>Eubacteriales</taxon>
        <taxon>Oscillospiraceae</taxon>
        <taxon>Harryflintia</taxon>
    </lineage>
</organism>
<comment type="caution">
    <text evidence="2">The sequence shown here is derived from an EMBL/GenBank/DDBJ whole genome shotgun (WGS) entry which is preliminary data.</text>
</comment>
<dbReference type="PANTHER" id="PTHR30399">
    <property type="entry name" value="UNCHARACTERIZED PROTEIN YGJP"/>
    <property type="match status" value="1"/>
</dbReference>
<dbReference type="Proteomes" id="UP000294682">
    <property type="component" value="Unassembled WGS sequence"/>
</dbReference>
<evidence type="ECO:0000259" key="1">
    <source>
        <dbReference type="Pfam" id="PF01863"/>
    </source>
</evidence>
<dbReference type="InterPro" id="IPR002725">
    <property type="entry name" value="YgjP-like_metallopeptidase"/>
</dbReference>
<dbReference type="CDD" id="cd07344">
    <property type="entry name" value="M48_yhfN_like"/>
    <property type="match status" value="1"/>
</dbReference>
<dbReference type="RefSeq" id="WP_132084501.1">
    <property type="nucleotide sequence ID" value="NZ_SLUK01000005.1"/>
</dbReference>
<accession>A0A9X8UJJ8</accession>
<proteinExistence type="predicted"/>
<dbReference type="InterPro" id="IPR053136">
    <property type="entry name" value="UTP_pyrophosphatase-like"/>
</dbReference>
<name>A0A9X8UJJ8_9FIRM</name>
<feature type="domain" description="YgjP-like metallopeptidase" evidence="1">
    <location>
        <begin position="72"/>
        <end position="175"/>
    </location>
</feature>
<gene>
    <name evidence="2" type="ORF">EDD78_105154</name>
</gene>
<sequence>MQRRAGEIEYELTYKKVKNLNLRVQSDGAVAVSAPMRVPLHEIDRFVLSRAGWIEAARQRTFVRRTQLESPERYTEQECLRAFEAISARFYPLFSRVLPAPPALKVRRMKSRWGVCHIQKRQITLNTRLMEQPLAAQEYVVLHEYVHFLYPDHQKGFHAAMERLMPDYKERRKLLIR</sequence>
<evidence type="ECO:0000313" key="2">
    <source>
        <dbReference type="EMBL" id="TCL43522.1"/>
    </source>
</evidence>
<dbReference type="EMBL" id="SLUK01000005">
    <property type="protein sequence ID" value="TCL43522.1"/>
    <property type="molecule type" value="Genomic_DNA"/>
</dbReference>
<dbReference type="Gene3D" id="3.30.2010.10">
    <property type="entry name" value="Metalloproteases ('zincins'), catalytic domain"/>
    <property type="match status" value="1"/>
</dbReference>
<evidence type="ECO:0000313" key="3">
    <source>
        <dbReference type="Proteomes" id="UP000294682"/>
    </source>
</evidence>
<dbReference type="AlphaFoldDB" id="A0A9X8UJJ8"/>
<keyword evidence="3" id="KW-1185">Reference proteome</keyword>
<protein>
    <recommendedName>
        <fullName evidence="1">YgjP-like metallopeptidase domain-containing protein</fullName>
    </recommendedName>
</protein>